<evidence type="ECO:0000256" key="7">
    <source>
        <dbReference type="ARBA" id="ARBA00043987"/>
    </source>
</evidence>
<comment type="caution">
    <text evidence="10">The sequence shown here is derived from an EMBL/GenBank/DDBJ whole genome shotgun (WGS) entry which is preliminary data.</text>
</comment>
<comment type="subcellular location">
    <subcellularLocation>
        <location evidence="1">Membrane</location>
        <topology evidence="1">Multi-pass membrane protein</topology>
    </subcellularLocation>
</comment>
<feature type="transmembrane region" description="Helical" evidence="9">
    <location>
        <begin position="285"/>
        <end position="307"/>
    </location>
</feature>
<sequence>MQTTSRTGPPDDAEGGAPALAVPGGPRYVSGSPLRTVVMGTVGSLMLLLGSLGVGWLASVSPLRQEPLIIAMRFTTTGVIVSILLLAVGGMLLVREWLRLGQKLNRWGPGSGRWVRIAIAAWSVPMLVTVPLFSRDVYSYIGQGRVMASGLNPYEYGVSTIDNFLQLGADQLWSESPPPYGPLFLWIEQLVVGITGAAPDAAVLWFRALCVLSVLAIMWLVPRLARLHGINPDRALWLSVANPLFLTNFIVSAHNDAIMIALALGGTYAAAVRRDWRGGLLGTTLVTLSVAIKPITLVFLPFIGLLWAGRNASWPRRFVVWFLTLAYSLALLGVMGLINGFGFGWVSAMSTPGSVYIWYAPVGLAGIVAASLAAAVGADRGQWMDAVHGVGQLLAVPIVLWLMFRGRDGKIIRRLAWALTAIVLFSPMIQAWYVVWLIPLFAVTGIRSDWQVDILFFLTAFFMIYAVSDQLDVFPYLDLDLSSGRLIAAIVALSYGVYLWFLDPATRRLFRGRYQPSPLSAVI</sequence>
<feature type="compositionally biased region" description="Low complexity" evidence="8">
    <location>
        <begin position="15"/>
        <end position="24"/>
    </location>
</feature>
<evidence type="ECO:0000256" key="3">
    <source>
        <dbReference type="ARBA" id="ARBA00022679"/>
    </source>
</evidence>
<feature type="transmembrane region" description="Helical" evidence="9">
    <location>
        <begin position="319"/>
        <end position="343"/>
    </location>
</feature>
<feature type="transmembrane region" description="Helical" evidence="9">
    <location>
        <begin position="70"/>
        <end position="94"/>
    </location>
</feature>
<dbReference type="AlphaFoldDB" id="A0A917H7L5"/>
<dbReference type="NCBIfam" id="NF038066">
    <property type="entry name" value="MptB"/>
    <property type="match status" value="1"/>
</dbReference>
<comment type="similarity">
    <text evidence="7">Belongs to the MptA/B family.</text>
</comment>
<keyword evidence="4 9" id="KW-0812">Transmembrane</keyword>
<feature type="transmembrane region" description="Helical" evidence="9">
    <location>
        <begin position="450"/>
        <end position="467"/>
    </location>
</feature>
<evidence type="ECO:0000256" key="2">
    <source>
        <dbReference type="ARBA" id="ARBA00022676"/>
    </source>
</evidence>
<accession>A0A917H7L5</accession>
<feature type="transmembrane region" description="Helical" evidence="9">
    <location>
        <begin position="257"/>
        <end position="273"/>
    </location>
</feature>
<feature type="transmembrane region" description="Helical" evidence="9">
    <location>
        <begin position="37"/>
        <end position="58"/>
    </location>
</feature>
<dbReference type="EMBL" id="BMEQ01000038">
    <property type="protein sequence ID" value="GGG70261.1"/>
    <property type="molecule type" value="Genomic_DNA"/>
</dbReference>
<evidence type="ECO:0000256" key="4">
    <source>
        <dbReference type="ARBA" id="ARBA00022692"/>
    </source>
</evidence>
<feature type="transmembrane region" description="Helical" evidence="9">
    <location>
        <begin position="479"/>
        <end position="501"/>
    </location>
</feature>
<proteinExistence type="inferred from homology"/>
<evidence type="ECO:0000256" key="5">
    <source>
        <dbReference type="ARBA" id="ARBA00022989"/>
    </source>
</evidence>
<protein>
    <submittedName>
        <fullName evidence="10">Alpha-(1-&gt;6)-mannopyranosyltransferase</fullName>
    </submittedName>
</protein>
<evidence type="ECO:0000256" key="9">
    <source>
        <dbReference type="SAM" id="Phobius"/>
    </source>
</evidence>
<dbReference type="GO" id="GO:0016757">
    <property type="term" value="F:glycosyltransferase activity"/>
    <property type="evidence" value="ECO:0007669"/>
    <property type="project" value="UniProtKB-KW"/>
</dbReference>
<reference evidence="10" key="1">
    <citation type="journal article" date="2014" name="Int. J. Syst. Evol. Microbiol.">
        <title>Complete genome sequence of Corynebacterium casei LMG S-19264T (=DSM 44701T), isolated from a smear-ripened cheese.</title>
        <authorList>
            <consortium name="US DOE Joint Genome Institute (JGI-PGF)"/>
            <person name="Walter F."/>
            <person name="Albersmeier A."/>
            <person name="Kalinowski J."/>
            <person name="Ruckert C."/>
        </authorList>
    </citation>
    <scope>NUCLEOTIDE SEQUENCE</scope>
    <source>
        <strain evidence="10">CGMCC 1.12187</strain>
    </source>
</reference>
<feature type="transmembrane region" description="Helical" evidence="9">
    <location>
        <begin position="114"/>
        <end position="133"/>
    </location>
</feature>
<keyword evidence="11" id="KW-1185">Reference proteome</keyword>
<gene>
    <name evidence="10" type="ORF">GCM10011374_38480</name>
</gene>
<keyword evidence="2" id="KW-0328">Glycosyltransferase</keyword>
<organism evidence="10 11">
    <name type="scientific">Kocuria dechangensis</name>
    <dbReference type="NCBI Taxonomy" id="1176249"/>
    <lineage>
        <taxon>Bacteria</taxon>
        <taxon>Bacillati</taxon>
        <taxon>Actinomycetota</taxon>
        <taxon>Actinomycetes</taxon>
        <taxon>Micrococcales</taxon>
        <taxon>Micrococcaceae</taxon>
        <taxon>Kocuria</taxon>
    </lineage>
</organism>
<evidence type="ECO:0000256" key="8">
    <source>
        <dbReference type="SAM" id="MobiDB-lite"/>
    </source>
</evidence>
<feature type="region of interest" description="Disordered" evidence="8">
    <location>
        <begin position="1"/>
        <end position="24"/>
    </location>
</feature>
<feature type="transmembrane region" description="Helical" evidence="9">
    <location>
        <begin position="204"/>
        <end position="222"/>
    </location>
</feature>
<evidence type="ECO:0000256" key="6">
    <source>
        <dbReference type="ARBA" id="ARBA00023136"/>
    </source>
</evidence>
<evidence type="ECO:0000256" key="1">
    <source>
        <dbReference type="ARBA" id="ARBA00004141"/>
    </source>
</evidence>
<dbReference type="RefSeq" id="WP_229741983.1">
    <property type="nucleotide sequence ID" value="NZ_BMEQ01000038.1"/>
</dbReference>
<keyword evidence="3" id="KW-0808">Transferase</keyword>
<reference evidence="10" key="2">
    <citation type="submission" date="2020-09" db="EMBL/GenBank/DDBJ databases">
        <authorList>
            <person name="Sun Q."/>
            <person name="Zhou Y."/>
        </authorList>
    </citation>
    <scope>NUCLEOTIDE SEQUENCE</scope>
    <source>
        <strain evidence="10">CGMCC 1.12187</strain>
    </source>
</reference>
<evidence type="ECO:0000313" key="10">
    <source>
        <dbReference type="EMBL" id="GGG70261.1"/>
    </source>
</evidence>
<feature type="transmembrane region" description="Helical" evidence="9">
    <location>
        <begin position="355"/>
        <end position="374"/>
    </location>
</feature>
<dbReference type="Proteomes" id="UP000638848">
    <property type="component" value="Unassembled WGS sequence"/>
</dbReference>
<keyword evidence="6 9" id="KW-0472">Membrane</keyword>
<feature type="transmembrane region" description="Helical" evidence="9">
    <location>
        <begin position="416"/>
        <end position="438"/>
    </location>
</feature>
<dbReference type="Pfam" id="PF26314">
    <property type="entry name" value="MptA_B_family"/>
    <property type="match status" value="1"/>
</dbReference>
<feature type="transmembrane region" description="Helical" evidence="9">
    <location>
        <begin position="386"/>
        <end position="404"/>
    </location>
</feature>
<evidence type="ECO:0000313" key="11">
    <source>
        <dbReference type="Proteomes" id="UP000638848"/>
    </source>
</evidence>
<dbReference type="InterPro" id="IPR049829">
    <property type="entry name" value="MptA/B-like"/>
</dbReference>
<keyword evidence="5 9" id="KW-1133">Transmembrane helix</keyword>
<name>A0A917H7L5_9MICC</name>
<dbReference type="GO" id="GO:0016020">
    <property type="term" value="C:membrane"/>
    <property type="evidence" value="ECO:0007669"/>
    <property type="project" value="UniProtKB-SubCell"/>
</dbReference>